<proteinExistence type="predicted"/>
<reference evidence="2 3" key="1">
    <citation type="submission" date="2017-08" db="EMBL/GenBank/DDBJ databases">
        <title>Infants hospitalized years apart are colonized by the same room-sourced microbial strains.</title>
        <authorList>
            <person name="Brooks B."/>
            <person name="Olm M.R."/>
            <person name="Firek B.A."/>
            <person name="Baker R."/>
            <person name="Thomas B.C."/>
            <person name="Morowitz M.J."/>
            <person name="Banfield J.F."/>
        </authorList>
    </citation>
    <scope>NUCLEOTIDE SEQUENCE [LARGE SCALE GENOMIC DNA]</scope>
    <source>
        <strain evidence="2">S2_005_002_R2_29</strain>
    </source>
</reference>
<keyword evidence="1" id="KW-0472">Membrane</keyword>
<gene>
    <name evidence="2" type="ORF">DI551_10165</name>
</gene>
<comment type="caution">
    <text evidence="2">The sequence shown here is derived from an EMBL/GenBank/DDBJ whole genome shotgun (WGS) entry which is preliminary data.</text>
</comment>
<dbReference type="EMBL" id="QFQB01000093">
    <property type="protein sequence ID" value="PZQ44424.1"/>
    <property type="molecule type" value="Genomic_DNA"/>
</dbReference>
<evidence type="ECO:0000313" key="2">
    <source>
        <dbReference type="EMBL" id="PZQ44424.1"/>
    </source>
</evidence>
<keyword evidence="1" id="KW-1133">Transmembrane helix</keyword>
<feature type="transmembrane region" description="Helical" evidence="1">
    <location>
        <begin position="87"/>
        <end position="110"/>
    </location>
</feature>
<evidence type="ECO:0000313" key="3">
    <source>
        <dbReference type="Proteomes" id="UP000249417"/>
    </source>
</evidence>
<accession>A0A2W5MUD8</accession>
<organism evidence="2 3">
    <name type="scientific">Micavibrio aeruginosavorus</name>
    <dbReference type="NCBI Taxonomy" id="349221"/>
    <lineage>
        <taxon>Bacteria</taxon>
        <taxon>Pseudomonadati</taxon>
        <taxon>Bdellovibrionota</taxon>
        <taxon>Bdellovibrionia</taxon>
        <taxon>Bdellovibrionales</taxon>
        <taxon>Pseudobdellovibrionaceae</taxon>
        <taxon>Micavibrio</taxon>
    </lineage>
</organism>
<dbReference type="Proteomes" id="UP000249417">
    <property type="component" value="Unassembled WGS sequence"/>
</dbReference>
<name>A0A2W5MUD8_9BACT</name>
<keyword evidence="1" id="KW-0812">Transmembrane</keyword>
<sequence length="112" mass="12779">MTQAPTAQIEYTIYTFDMPAPKQKGSNSWKKHATLDDMMRAINEAETLHQSQKFQKIEVKKKFFDQKKNRTVDMTLKTFESSPKKDYSTILFVIGGLVCALGAFAASFFLTK</sequence>
<evidence type="ECO:0000256" key="1">
    <source>
        <dbReference type="SAM" id="Phobius"/>
    </source>
</evidence>
<dbReference type="AlphaFoldDB" id="A0A2W5MUD8"/>
<protein>
    <submittedName>
        <fullName evidence="2">Uncharacterized protein</fullName>
    </submittedName>
</protein>